<accession>A0A096DGD9</accession>
<name>A0A096DGD9_9BACT</name>
<dbReference type="GO" id="GO:0003676">
    <property type="term" value="F:nucleic acid binding"/>
    <property type="evidence" value="ECO:0007669"/>
    <property type="project" value="InterPro"/>
</dbReference>
<dbReference type="GO" id="GO:0006304">
    <property type="term" value="P:DNA modification"/>
    <property type="evidence" value="ECO:0007669"/>
    <property type="project" value="InterPro"/>
</dbReference>
<dbReference type="SUPFAM" id="SSF53335">
    <property type="entry name" value="S-adenosyl-L-methionine-dependent methyltransferases"/>
    <property type="match status" value="1"/>
</dbReference>
<comment type="caution">
    <text evidence="7">The sequence shown here is derived from an EMBL/GenBank/DDBJ whole genome shotgun (WGS) entry which is preliminary data.</text>
</comment>
<dbReference type="PANTHER" id="PTHR33841:SF1">
    <property type="entry name" value="DNA METHYLTRANSFERASE A"/>
    <property type="match status" value="1"/>
</dbReference>
<dbReference type="AlphaFoldDB" id="A0A096DGD9"/>
<keyword evidence="3" id="KW-0808">Transferase</keyword>
<evidence type="ECO:0000256" key="5">
    <source>
        <dbReference type="ARBA" id="ARBA00047942"/>
    </source>
</evidence>
<sequence length="568" mass="64925">MNNTYTEIKKSGATFTPVGLADFLSEKILSQIESSSDELIVLDPACGDGSLLSAMSRMGGKRIMSLIGYDTNSKYLEQAEALMNKMSGEKKHKFICEDFLTVCPSVTNLFTENLCQEFADIVIANPPYVRTQVLGAARAQQLAHDFNLTGRIDLYYPFLMAMTNALKKGGILGVITSNRYISTKSGGDIRKFLLDNYDIIEIIDLGDTKLFNAAVLPAIFIGKKKLHKNFSSKVGKYTSIYEAEETHKNEEGNTMCSHKNIFDILRSEKSGCYAVGEQQYMFKRGLLKHSTDKTSIWQMSDAHENKWIDTINAHAAFRIKDKFKVRVGIKSCADNIFISQLWDKEGLEIEETLLCSMISQENIEPWAIDKDSMLHVLYPHYSKDGKRQVFDIEKFPLASHYLQRHREQLEERKYLIKAGRKWYEYWVPQNPAFWKMPKVVFPDISVRPRFCFDESGAIVNGNCYWMCAQNEEERSLLLLIEGVSNSSVMVRYHDLCFNNKLYSGRRRYLAQYVEQYPMPSPKLESSKQIVSLVEKLNNTLDAREKEILASEIDNLVKISFGITDCLDT</sequence>
<dbReference type="PRINTS" id="PR00507">
    <property type="entry name" value="N12N6MTFRASE"/>
</dbReference>
<evidence type="ECO:0000256" key="1">
    <source>
        <dbReference type="ARBA" id="ARBA00011900"/>
    </source>
</evidence>
<evidence type="ECO:0000256" key="2">
    <source>
        <dbReference type="ARBA" id="ARBA00022603"/>
    </source>
</evidence>
<evidence type="ECO:0000256" key="4">
    <source>
        <dbReference type="ARBA" id="ARBA00022691"/>
    </source>
</evidence>
<reference evidence="7 8" key="1">
    <citation type="submission" date="2014-07" db="EMBL/GenBank/DDBJ databases">
        <authorList>
            <person name="McCorrison J."/>
            <person name="Sanka R."/>
            <person name="Torralba M."/>
            <person name="Gillis M."/>
            <person name="Haft D.H."/>
            <person name="Methe B."/>
            <person name="Sutton G."/>
            <person name="Nelson K.E."/>
        </authorList>
    </citation>
    <scope>NUCLEOTIDE SEQUENCE [LARGE SCALE GENOMIC DNA]</scope>
    <source>
        <strain evidence="7 8">DNF00666</strain>
    </source>
</reference>
<dbReference type="EC" id="2.1.1.72" evidence="1"/>
<dbReference type="InterPro" id="IPR011639">
    <property type="entry name" value="MethylTrfase_TaqI-like_dom"/>
</dbReference>
<dbReference type="Pfam" id="PF07669">
    <property type="entry name" value="Eco57I"/>
    <property type="match status" value="1"/>
</dbReference>
<dbReference type="GO" id="GO:0009007">
    <property type="term" value="F:site-specific DNA-methyltransferase (adenine-specific) activity"/>
    <property type="evidence" value="ECO:0007669"/>
    <property type="project" value="UniProtKB-EC"/>
</dbReference>
<dbReference type="InterPro" id="IPR029063">
    <property type="entry name" value="SAM-dependent_MTases_sf"/>
</dbReference>
<feature type="domain" description="Type II methyltransferase M.TaqI-like" evidence="6">
    <location>
        <begin position="119"/>
        <end position="211"/>
    </location>
</feature>
<dbReference type="Pfam" id="PF11599">
    <property type="entry name" value="AviRa"/>
    <property type="match status" value="1"/>
</dbReference>
<evidence type="ECO:0000313" key="8">
    <source>
        <dbReference type="Proteomes" id="UP000029578"/>
    </source>
</evidence>
<comment type="catalytic activity">
    <reaction evidence="5">
        <text>a 2'-deoxyadenosine in DNA + S-adenosyl-L-methionine = an N(6)-methyl-2'-deoxyadenosine in DNA + S-adenosyl-L-homocysteine + H(+)</text>
        <dbReference type="Rhea" id="RHEA:15197"/>
        <dbReference type="Rhea" id="RHEA-COMP:12418"/>
        <dbReference type="Rhea" id="RHEA-COMP:12419"/>
        <dbReference type="ChEBI" id="CHEBI:15378"/>
        <dbReference type="ChEBI" id="CHEBI:57856"/>
        <dbReference type="ChEBI" id="CHEBI:59789"/>
        <dbReference type="ChEBI" id="CHEBI:90615"/>
        <dbReference type="ChEBI" id="CHEBI:90616"/>
        <dbReference type="EC" id="2.1.1.72"/>
    </reaction>
</comment>
<dbReference type="InterPro" id="IPR002052">
    <property type="entry name" value="DNA_methylase_N6_adenine_CS"/>
</dbReference>
<dbReference type="PROSITE" id="PS00092">
    <property type="entry name" value="N6_MTASE"/>
    <property type="match status" value="1"/>
</dbReference>
<evidence type="ECO:0000259" key="6">
    <source>
        <dbReference type="Pfam" id="PF07669"/>
    </source>
</evidence>
<protein>
    <recommendedName>
        <fullName evidence="1">site-specific DNA-methyltransferase (adenine-specific)</fullName>
        <ecNumber evidence="1">2.1.1.72</ecNumber>
    </recommendedName>
</protein>
<dbReference type="GO" id="GO:0032259">
    <property type="term" value="P:methylation"/>
    <property type="evidence" value="ECO:0007669"/>
    <property type="project" value="UniProtKB-KW"/>
</dbReference>
<evidence type="ECO:0000313" key="7">
    <source>
        <dbReference type="EMBL" id="KGF56594.1"/>
    </source>
</evidence>
<dbReference type="InterPro" id="IPR024268">
    <property type="entry name" value="AviRa"/>
</dbReference>
<dbReference type="InterPro" id="IPR050953">
    <property type="entry name" value="N4_N6_ade-DNA_methylase"/>
</dbReference>
<gene>
    <name evidence="7" type="ORF">HMPREF0661_00880</name>
</gene>
<keyword evidence="4" id="KW-0949">S-adenosyl-L-methionine</keyword>
<organism evidence="7 8">
    <name type="scientific">Prevotella melaninogenica DNF00666</name>
    <dbReference type="NCBI Taxonomy" id="1401073"/>
    <lineage>
        <taxon>Bacteria</taxon>
        <taxon>Pseudomonadati</taxon>
        <taxon>Bacteroidota</taxon>
        <taxon>Bacteroidia</taxon>
        <taxon>Bacteroidales</taxon>
        <taxon>Prevotellaceae</taxon>
        <taxon>Prevotella</taxon>
    </lineage>
</organism>
<dbReference type="EMBL" id="JRNS01000072">
    <property type="protein sequence ID" value="KGF56594.1"/>
    <property type="molecule type" value="Genomic_DNA"/>
</dbReference>
<dbReference type="CDD" id="cd02440">
    <property type="entry name" value="AdoMet_MTases"/>
    <property type="match status" value="1"/>
</dbReference>
<dbReference type="PANTHER" id="PTHR33841">
    <property type="entry name" value="DNA METHYLTRANSFERASE YEEA-RELATED"/>
    <property type="match status" value="1"/>
</dbReference>
<keyword evidence="2" id="KW-0489">Methyltransferase</keyword>
<dbReference type="RefSeq" id="WP_036861574.1">
    <property type="nucleotide sequence ID" value="NZ_JRNS01000072.1"/>
</dbReference>
<dbReference type="Proteomes" id="UP000029578">
    <property type="component" value="Unassembled WGS sequence"/>
</dbReference>
<evidence type="ECO:0000256" key="3">
    <source>
        <dbReference type="ARBA" id="ARBA00022679"/>
    </source>
</evidence>
<dbReference type="Gene3D" id="3.40.50.150">
    <property type="entry name" value="Vaccinia Virus protein VP39"/>
    <property type="match status" value="1"/>
</dbReference>
<proteinExistence type="predicted"/>